<organism evidence="1 3">
    <name type="scientific">Capnocytophaga catalasegens</name>
    <dbReference type="NCBI Taxonomy" id="1004260"/>
    <lineage>
        <taxon>Bacteria</taxon>
        <taxon>Pseudomonadati</taxon>
        <taxon>Bacteroidota</taxon>
        <taxon>Flavobacteriia</taxon>
        <taxon>Flavobacteriales</taxon>
        <taxon>Flavobacteriaceae</taxon>
        <taxon>Capnocytophaga</taxon>
    </lineage>
</organism>
<evidence type="ECO:0000313" key="2">
    <source>
        <dbReference type="EMBL" id="GJM52914.1"/>
    </source>
</evidence>
<protein>
    <submittedName>
        <fullName evidence="1">Uncharacterized protein</fullName>
    </submittedName>
</protein>
<evidence type="ECO:0000313" key="3">
    <source>
        <dbReference type="Proteomes" id="UP001207736"/>
    </source>
</evidence>
<dbReference type="EMBL" id="BQKA01000011">
    <property type="protein sequence ID" value="GJM49603.1"/>
    <property type="molecule type" value="Genomic_DNA"/>
</dbReference>
<gene>
    <name evidence="1" type="ORF">RCZ15_05780</name>
    <name evidence="2" type="ORF">RCZ16_12310</name>
</gene>
<reference evidence="1 4" key="1">
    <citation type="submission" date="2021-11" db="EMBL/GenBank/DDBJ databases">
        <title>Draft genome sequence of Capnocytophaga sp. strain KC07075 isolated from cat oral cavity.</title>
        <authorList>
            <person name="Suzuki M."/>
            <person name="Imaoka K."/>
            <person name="Kimura M."/>
            <person name="Morikawa S."/>
            <person name="Maeda K."/>
        </authorList>
    </citation>
    <scope>NUCLEOTIDE SEQUENCE</scope>
    <source>
        <strain evidence="1">KC07075</strain>
        <strain evidence="2 4">KC07079</strain>
    </source>
</reference>
<dbReference type="RefSeq" id="WP_264845217.1">
    <property type="nucleotide sequence ID" value="NZ_BPMA01000006.1"/>
</dbReference>
<dbReference type="EMBL" id="BQKB01000022">
    <property type="protein sequence ID" value="GJM52914.1"/>
    <property type="molecule type" value="Genomic_DNA"/>
</dbReference>
<proteinExistence type="predicted"/>
<evidence type="ECO:0000313" key="4">
    <source>
        <dbReference type="Proteomes" id="UP001208692"/>
    </source>
</evidence>
<sequence length="102" mass="11830">MKNLKQIDFKEVKHLIIESSFYYTYQDMPYLLYEGDCILDKPFDLDNADFQDFAAIIITGDLTATQIYNSETDALCGLIVFGKFDSSKYTWLADKRFLLAKT</sequence>
<name>A0AAV5AQK5_9FLAO</name>
<dbReference type="Proteomes" id="UP001208692">
    <property type="component" value="Unassembled WGS sequence"/>
</dbReference>
<dbReference type="AlphaFoldDB" id="A0AAV5AQK5"/>
<keyword evidence="4" id="KW-1185">Reference proteome</keyword>
<evidence type="ECO:0000313" key="1">
    <source>
        <dbReference type="EMBL" id="GJM49603.1"/>
    </source>
</evidence>
<accession>A0AAV5AQK5</accession>
<comment type="caution">
    <text evidence="1">The sequence shown here is derived from an EMBL/GenBank/DDBJ whole genome shotgun (WGS) entry which is preliminary data.</text>
</comment>
<dbReference type="Proteomes" id="UP001207736">
    <property type="component" value="Unassembled WGS sequence"/>
</dbReference>